<dbReference type="HOGENOM" id="CLU_051820_2_2_6"/>
<dbReference type="STRING" id="765910.MARPU_05850"/>
<evidence type="ECO:0000259" key="1">
    <source>
        <dbReference type="SMART" id="SM00382"/>
    </source>
</evidence>
<dbReference type="Pfam" id="PF07728">
    <property type="entry name" value="AAA_5"/>
    <property type="match status" value="1"/>
</dbReference>
<sequence length="316" mass="34668">MTLSRFIRRLPHPPITLEQVGGRSFTHLFEQSHLDAINTALACNRPLLLTGEPGVGKTQLARAAAKALGRAYVRCTVDAKTESRDLLWQFDAVARLADAQLASVCDWDASTCEKKLAPANYLIPGPLWWGLNWGSAEKRPKAVAPPQLDGGNHEQGVVVLIDEIDKAEIDVPNGLLEVLGDGSFQPEGLDNPVRADGIAPFIVITSNRERGLPDAFVRRCVVMRMALPKDDTELRKRLVERGQAHSKLSPEVLGQAADLLIKDRKASTKLPRPGQAEYLDLLRAVEEQLTVTASGPSAEELLNRIEPYLLRKTEAV</sequence>
<gene>
    <name evidence="2" type="ORF">MARPU_05850</name>
</gene>
<protein>
    <submittedName>
        <fullName evidence="2">ATPase AAA</fullName>
    </submittedName>
</protein>
<organism evidence="2 3">
    <name type="scientific">Marichromatium purpuratum 984</name>
    <dbReference type="NCBI Taxonomy" id="765910"/>
    <lineage>
        <taxon>Bacteria</taxon>
        <taxon>Pseudomonadati</taxon>
        <taxon>Pseudomonadota</taxon>
        <taxon>Gammaproteobacteria</taxon>
        <taxon>Chromatiales</taxon>
        <taxon>Chromatiaceae</taxon>
        <taxon>Marichromatium</taxon>
    </lineage>
</organism>
<dbReference type="AlphaFoldDB" id="W0DYC0"/>
<evidence type="ECO:0000313" key="2">
    <source>
        <dbReference type="EMBL" id="AHF03447.1"/>
    </source>
</evidence>
<dbReference type="OrthoDB" id="9783370at2"/>
<dbReference type="PANTHER" id="PTHR42759">
    <property type="entry name" value="MOXR FAMILY PROTEIN"/>
    <property type="match status" value="1"/>
</dbReference>
<dbReference type="CDD" id="cd00009">
    <property type="entry name" value="AAA"/>
    <property type="match status" value="1"/>
</dbReference>
<dbReference type="KEGG" id="mpur:MARPU_05850"/>
<accession>W0DYC0</accession>
<reference evidence="2 3" key="1">
    <citation type="submission" date="2013-12" db="EMBL/GenBank/DDBJ databases">
        <authorList>
            <consortium name="DOE Joint Genome Institute"/>
            <person name="Bryant D.A."/>
            <person name="Huntemann M."/>
            <person name="Han J."/>
            <person name="Chen A."/>
            <person name="Kyrpides N."/>
            <person name="Mavromatis K."/>
            <person name="Markowitz V."/>
            <person name="Palaniappan K."/>
            <person name="Ivanova N."/>
            <person name="Schaumberg A."/>
            <person name="Pati A."/>
            <person name="Liolios K."/>
            <person name="Nordberg H.P."/>
            <person name="Cantor M.N."/>
            <person name="Hua S.X."/>
            <person name="Woyke T."/>
        </authorList>
    </citation>
    <scope>NUCLEOTIDE SEQUENCE [LARGE SCALE GENOMIC DNA]</scope>
    <source>
        <strain evidence="2 3">984</strain>
    </source>
</reference>
<dbReference type="InterPro" id="IPR003593">
    <property type="entry name" value="AAA+_ATPase"/>
</dbReference>
<keyword evidence="3" id="KW-1185">Reference proteome</keyword>
<dbReference type="PANTHER" id="PTHR42759:SF1">
    <property type="entry name" value="MAGNESIUM-CHELATASE SUBUNIT CHLD"/>
    <property type="match status" value="1"/>
</dbReference>
<dbReference type="Proteomes" id="UP000005275">
    <property type="component" value="Chromosome"/>
</dbReference>
<feature type="domain" description="AAA+ ATPase" evidence="1">
    <location>
        <begin position="43"/>
        <end position="231"/>
    </location>
</feature>
<dbReference type="GO" id="GO:0016887">
    <property type="term" value="F:ATP hydrolysis activity"/>
    <property type="evidence" value="ECO:0007669"/>
    <property type="project" value="InterPro"/>
</dbReference>
<dbReference type="SUPFAM" id="SSF52540">
    <property type="entry name" value="P-loop containing nucleoside triphosphate hydrolases"/>
    <property type="match status" value="1"/>
</dbReference>
<dbReference type="EMBL" id="CP007031">
    <property type="protein sequence ID" value="AHF03447.1"/>
    <property type="molecule type" value="Genomic_DNA"/>
</dbReference>
<name>W0DYC0_MARPU</name>
<evidence type="ECO:0000313" key="3">
    <source>
        <dbReference type="Proteomes" id="UP000005275"/>
    </source>
</evidence>
<dbReference type="InterPro" id="IPR027417">
    <property type="entry name" value="P-loop_NTPase"/>
</dbReference>
<dbReference type="InterPro" id="IPR050764">
    <property type="entry name" value="CbbQ/NirQ/NorQ/GpvN"/>
</dbReference>
<dbReference type="Gene3D" id="3.40.50.300">
    <property type="entry name" value="P-loop containing nucleotide triphosphate hydrolases"/>
    <property type="match status" value="1"/>
</dbReference>
<dbReference type="InterPro" id="IPR011704">
    <property type="entry name" value="ATPase_dyneun-rel_AAA"/>
</dbReference>
<dbReference type="RefSeq" id="WP_005220746.1">
    <property type="nucleotide sequence ID" value="NZ_CP007031.1"/>
</dbReference>
<dbReference type="eggNOG" id="COG0714">
    <property type="taxonomic scope" value="Bacteria"/>
</dbReference>
<proteinExistence type="predicted"/>
<dbReference type="GO" id="GO:0005524">
    <property type="term" value="F:ATP binding"/>
    <property type="evidence" value="ECO:0007669"/>
    <property type="project" value="InterPro"/>
</dbReference>
<dbReference type="SMART" id="SM00382">
    <property type="entry name" value="AAA"/>
    <property type="match status" value="1"/>
</dbReference>